<dbReference type="GO" id="GO:0004746">
    <property type="term" value="F:riboflavin synthase activity"/>
    <property type="evidence" value="ECO:0007669"/>
    <property type="project" value="UniProtKB-EC"/>
</dbReference>
<accession>A0A172T264</accession>
<evidence type="ECO:0000256" key="2">
    <source>
        <dbReference type="PROSITE-ProRule" id="PRU00524"/>
    </source>
</evidence>
<reference evidence="4 6" key="1">
    <citation type="submission" date="2014-08" db="EMBL/GenBank/DDBJ databases">
        <title>Fervidobacterium pennivorans DYC genome.</title>
        <authorList>
            <person name="Wushke S."/>
        </authorList>
    </citation>
    <scope>NUCLEOTIDE SEQUENCE [LARGE SCALE GENOMIC DNA]</scope>
    <source>
        <strain evidence="4 6">DYC</strain>
    </source>
</reference>
<dbReference type="InterPro" id="IPR023366">
    <property type="entry name" value="ATP_synth_asu-like_sf"/>
</dbReference>
<dbReference type="Pfam" id="PF00677">
    <property type="entry name" value="Lum_binding"/>
    <property type="match status" value="2"/>
</dbReference>
<evidence type="ECO:0000313" key="5">
    <source>
        <dbReference type="EMBL" id="HGQ77557.1"/>
    </source>
</evidence>
<evidence type="ECO:0000313" key="4">
    <source>
        <dbReference type="EMBL" id="ANE41060.1"/>
    </source>
</evidence>
<evidence type="ECO:0000256" key="1">
    <source>
        <dbReference type="ARBA" id="ARBA00022737"/>
    </source>
</evidence>
<dbReference type="KEGG" id="fng:JM64_02905"/>
<evidence type="ECO:0000313" key="6">
    <source>
        <dbReference type="Proteomes" id="UP000077096"/>
    </source>
</evidence>
<reference evidence="5" key="2">
    <citation type="journal article" date="2020" name="mSystems">
        <title>Genome- and Community-Level Interaction Insights into Carbon Utilization and Element Cycling Functions of Hydrothermarchaeota in Hydrothermal Sediment.</title>
        <authorList>
            <person name="Zhou Z."/>
            <person name="Liu Y."/>
            <person name="Xu W."/>
            <person name="Pan J."/>
            <person name="Luo Z.H."/>
            <person name="Li M."/>
        </authorList>
    </citation>
    <scope>NUCLEOTIDE SEQUENCE [LARGE SCALE GENOMIC DNA]</scope>
    <source>
        <strain evidence="5">SpSt-640</strain>
    </source>
</reference>
<dbReference type="OrthoDB" id="9788537at2"/>
<dbReference type="InterPro" id="IPR026017">
    <property type="entry name" value="Lumazine-bd_dom"/>
</dbReference>
<dbReference type="InterPro" id="IPR001783">
    <property type="entry name" value="Lumazine-bd"/>
</dbReference>
<dbReference type="PANTHER" id="PTHR21098:SF0">
    <property type="entry name" value="RIBOFLAVIN SYNTHASE"/>
    <property type="match status" value="1"/>
</dbReference>
<dbReference type="CDD" id="cd00402">
    <property type="entry name" value="Riboflavin_synthase_like"/>
    <property type="match status" value="1"/>
</dbReference>
<dbReference type="NCBIfam" id="NF006767">
    <property type="entry name" value="PRK09289.1"/>
    <property type="match status" value="1"/>
</dbReference>
<dbReference type="PROSITE" id="PS51177">
    <property type="entry name" value="LUMAZINE_BIND"/>
    <property type="match status" value="2"/>
</dbReference>
<feature type="repeat" description="Lumazine-binding" evidence="2">
    <location>
        <begin position="1"/>
        <end position="92"/>
    </location>
</feature>
<gene>
    <name evidence="5" type="ORF">ENU12_06615</name>
    <name evidence="4" type="ORF">JM64_02905</name>
</gene>
<dbReference type="PATRIC" id="fig|93466.3.peg.632"/>
<evidence type="ECO:0000259" key="3">
    <source>
        <dbReference type="PROSITE" id="PS51177"/>
    </source>
</evidence>
<dbReference type="EMBL" id="DTBH01000141">
    <property type="protein sequence ID" value="HGQ77557.1"/>
    <property type="molecule type" value="Genomic_DNA"/>
</dbReference>
<dbReference type="EC" id="2.5.1.9" evidence="5"/>
<dbReference type="AlphaFoldDB" id="A0A172T264"/>
<dbReference type="PIRSF" id="PIRSF000498">
    <property type="entry name" value="Riboflavin_syn_A"/>
    <property type="match status" value="1"/>
</dbReference>
<protein>
    <submittedName>
        <fullName evidence="4 5">Riboflavin synthase</fullName>
        <ecNumber evidence="5">2.5.1.9</ecNumber>
    </submittedName>
</protein>
<feature type="domain" description="Lumazine-binding" evidence="3">
    <location>
        <begin position="1"/>
        <end position="92"/>
    </location>
</feature>
<dbReference type="InterPro" id="IPR017938">
    <property type="entry name" value="Riboflavin_synthase-like_b-brl"/>
</dbReference>
<keyword evidence="1" id="KW-0677">Repeat</keyword>
<sequence>MFTGIIQHVCKGYFDGKRLIVENPWRYPKDSSQCVFIGESISVNGACLTVVKVDENLHFDVGVETLNKTNLRFEKYFNLERALRVGDSLSGHYVTGHVDGTIIFLSKQNVKNSVLMTFKKPREYWAVTQKGSIALNGVSLTIASVSDETFTVQVIPHTLEKTNLKFLVPGSPVNYEIDIFARYMKGVLDIWMKNLYNLSEMTF</sequence>
<dbReference type="PANTHER" id="PTHR21098">
    <property type="entry name" value="RIBOFLAVIN SYNTHASE ALPHA CHAIN"/>
    <property type="match status" value="1"/>
</dbReference>
<dbReference type="EMBL" id="CP011393">
    <property type="protein sequence ID" value="ANE41060.1"/>
    <property type="molecule type" value="Genomic_DNA"/>
</dbReference>
<dbReference type="GO" id="GO:0009231">
    <property type="term" value="P:riboflavin biosynthetic process"/>
    <property type="evidence" value="ECO:0007669"/>
    <property type="project" value="TreeGrafter"/>
</dbReference>
<feature type="domain" description="Lumazine-binding" evidence="3">
    <location>
        <begin position="93"/>
        <end position="188"/>
    </location>
</feature>
<name>A0A172T264_FERPE</name>
<keyword evidence="5" id="KW-0808">Transferase</keyword>
<proteinExistence type="predicted"/>
<feature type="repeat" description="Lumazine-binding" evidence="2">
    <location>
        <begin position="93"/>
        <end position="188"/>
    </location>
</feature>
<dbReference type="Proteomes" id="UP000077096">
    <property type="component" value="Chromosome"/>
</dbReference>
<dbReference type="SUPFAM" id="SSF63380">
    <property type="entry name" value="Riboflavin synthase domain-like"/>
    <property type="match status" value="2"/>
</dbReference>
<dbReference type="Gene3D" id="2.40.30.20">
    <property type="match status" value="2"/>
</dbReference>
<organism evidence="4 6">
    <name type="scientific">Fervidobacterium pennivorans</name>
    <dbReference type="NCBI Taxonomy" id="93466"/>
    <lineage>
        <taxon>Bacteria</taxon>
        <taxon>Thermotogati</taxon>
        <taxon>Thermotogota</taxon>
        <taxon>Thermotogae</taxon>
        <taxon>Thermotogales</taxon>
        <taxon>Fervidobacteriaceae</taxon>
        <taxon>Fervidobacterium</taxon>
    </lineage>
</organism>